<proteinExistence type="predicted"/>
<comment type="caution">
    <text evidence="2">The sequence shown here is derived from an EMBL/GenBank/DDBJ whole genome shotgun (WGS) entry which is preliminary data.</text>
</comment>
<evidence type="ECO:0000313" key="3">
    <source>
        <dbReference type="Proteomes" id="UP000568877"/>
    </source>
</evidence>
<evidence type="ECO:0000313" key="2">
    <source>
        <dbReference type="EMBL" id="GFP33293.1"/>
    </source>
</evidence>
<evidence type="ECO:0008006" key="4">
    <source>
        <dbReference type="Google" id="ProtNLM"/>
    </source>
</evidence>
<gene>
    <name evidence="2" type="ORF">HKBW3S42_01627</name>
</gene>
<organism evidence="2 3">
    <name type="scientific">Candidatus Hakubella thermalkaliphila</name>
    <dbReference type="NCBI Taxonomy" id="2754717"/>
    <lineage>
        <taxon>Bacteria</taxon>
        <taxon>Bacillati</taxon>
        <taxon>Actinomycetota</taxon>
        <taxon>Actinomycetota incertae sedis</taxon>
        <taxon>Candidatus Hakubellales</taxon>
        <taxon>Candidatus Hakubellaceae</taxon>
        <taxon>Candidatus Hakubella</taxon>
    </lineage>
</organism>
<evidence type="ECO:0000256" key="1">
    <source>
        <dbReference type="SAM" id="Phobius"/>
    </source>
</evidence>
<name>A0A6V8PM09_9ACTN</name>
<keyword evidence="1" id="KW-1133">Transmembrane helix</keyword>
<keyword evidence="1" id="KW-0812">Transmembrane</keyword>
<protein>
    <recommendedName>
        <fullName evidence="4">Phospho-N-acetylmuramoyl-pentapeptide-transferase</fullName>
    </recommendedName>
</protein>
<reference evidence="2 3" key="1">
    <citation type="journal article" date="2020" name="Front. Microbiol.">
        <title>Single-cell genomics of novel Actinobacteria with the Wood-Ljungdahl pathway discovered in a serpentinizing system.</title>
        <authorList>
            <person name="Merino N."/>
            <person name="Kawai M."/>
            <person name="Boyd E.S."/>
            <person name="Colman D.R."/>
            <person name="McGlynn S.E."/>
            <person name="Nealson K.H."/>
            <person name="Kurokawa K."/>
            <person name="Hongoh Y."/>
        </authorList>
    </citation>
    <scope>NUCLEOTIDE SEQUENCE [LARGE SCALE GENOMIC DNA]</scope>
    <source>
        <strain evidence="2 3">S42</strain>
    </source>
</reference>
<dbReference type="EMBL" id="BLSA01000382">
    <property type="protein sequence ID" value="GFP33293.1"/>
    <property type="molecule type" value="Genomic_DNA"/>
</dbReference>
<feature type="non-terminal residue" evidence="2">
    <location>
        <position position="43"/>
    </location>
</feature>
<dbReference type="AlphaFoldDB" id="A0A6V8PM09"/>
<dbReference type="Proteomes" id="UP000568877">
    <property type="component" value="Unassembled WGS sequence"/>
</dbReference>
<keyword evidence="1" id="KW-0472">Membrane</keyword>
<feature type="transmembrane region" description="Helical" evidence="1">
    <location>
        <begin position="6"/>
        <end position="23"/>
    </location>
</feature>
<accession>A0A6V8PM09</accession>
<sequence length="43" mass="4829">MGGILFSALVAGALSLFLSPLWIKYQTRRRMGQKIRIDGPKTH</sequence>